<name>A0A1F4W1A5_UNCKA</name>
<accession>A0A1F4W1A5</accession>
<sequence>MLRLHIQSLGKILAGVKKVQVFPNETDRFYFENLLNKPGEVGEKLTQVVIEQGGYYMVIPDTWDCLEINQHLSLWSGFFASIIDSNKAIISGRLRPLTEDPHEKRFVIWD</sequence>
<organism evidence="1 2">
    <name type="scientific">candidate division WWE3 bacterium RIFOXYA2_FULL_46_9</name>
    <dbReference type="NCBI Taxonomy" id="1802636"/>
    <lineage>
        <taxon>Bacteria</taxon>
        <taxon>Katanobacteria</taxon>
    </lineage>
</organism>
<dbReference type="AlphaFoldDB" id="A0A1F4W1A5"/>
<protein>
    <submittedName>
        <fullName evidence="1">Uncharacterized protein</fullName>
    </submittedName>
</protein>
<dbReference type="EMBL" id="MEVT01000008">
    <property type="protein sequence ID" value="OGC63140.1"/>
    <property type="molecule type" value="Genomic_DNA"/>
</dbReference>
<comment type="caution">
    <text evidence="1">The sequence shown here is derived from an EMBL/GenBank/DDBJ whole genome shotgun (WGS) entry which is preliminary data.</text>
</comment>
<proteinExistence type="predicted"/>
<evidence type="ECO:0000313" key="1">
    <source>
        <dbReference type="EMBL" id="OGC63140.1"/>
    </source>
</evidence>
<reference evidence="1 2" key="1">
    <citation type="journal article" date="2016" name="Nat. Commun.">
        <title>Thousands of microbial genomes shed light on interconnected biogeochemical processes in an aquifer system.</title>
        <authorList>
            <person name="Anantharaman K."/>
            <person name="Brown C.T."/>
            <person name="Hug L.A."/>
            <person name="Sharon I."/>
            <person name="Castelle C.J."/>
            <person name="Probst A.J."/>
            <person name="Thomas B.C."/>
            <person name="Singh A."/>
            <person name="Wilkins M.J."/>
            <person name="Karaoz U."/>
            <person name="Brodie E.L."/>
            <person name="Williams K.H."/>
            <person name="Hubbard S.S."/>
            <person name="Banfield J.F."/>
        </authorList>
    </citation>
    <scope>NUCLEOTIDE SEQUENCE [LARGE SCALE GENOMIC DNA]</scope>
</reference>
<dbReference type="Proteomes" id="UP000176614">
    <property type="component" value="Unassembled WGS sequence"/>
</dbReference>
<evidence type="ECO:0000313" key="2">
    <source>
        <dbReference type="Proteomes" id="UP000176614"/>
    </source>
</evidence>
<gene>
    <name evidence="1" type="ORF">A2264_00380</name>
</gene>